<evidence type="ECO:0000259" key="10">
    <source>
        <dbReference type="PROSITE" id="PS51085"/>
    </source>
</evidence>
<protein>
    <recommendedName>
        <fullName evidence="10">2Fe-2S ferredoxin-type domain-containing protein</fullName>
    </recommendedName>
</protein>
<dbReference type="PANTHER" id="PTHR43112:SF3">
    <property type="entry name" value="FERREDOXIN-2, CHLOROPLASTIC"/>
    <property type="match status" value="1"/>
</dbReference>
<accession>A0A835Y269</accession>
<dbReference type="PROSITE" id="PS00197">
    <property type="entry name" value="2FE2S_FER_1"/>
    <property type="match status" value="1"/>
</dbReference>
<dbReference type="SUPFAM" id="SSF54292">
    <property type="entry name" value="2Fe-2S ferredoxin-like"/>
    <property type="match status" value="1"/>
</dbReference>
<dbReference type="OrthoDB" id="1885901at2759"/>
<evidence type="ECO:0000256" key="7">
    <source>
        <dbReference type="ARBA" id="ARBA00023014"/>
    </source>
</evidence>
<dbReference type="CDD" id="cd00207">
    <property type="entry name" value="fer2"/>
    <property type="match status" value="1"/>
</dbReference>
<organism evidence="11 12">
    <name type="scientific">Edaphochlamys debaryana</name>
    <dbReference type="NCBI Taxonomy" id="47281"/>
    <lineage>
        <taxon>Eukaryota</taxon>
        <taxon>Viridiplantae</taxon>
        <taxon>Chlorophyta</taxon>
        <taxon>core chlorophytes</taxon>
        <taxon>Chlorophyceae</taxon>
        <taxon>CS clade</taxon>
        <taxon>Chlamydomonadales</taxon>
        <taxon>Chlamydomonadales incertae sedis</taxon>
        <taxon>Edaphochlamys</taxon>
    </lineage>
</organism>
<proteinExistence type="inferred from homology"/>
<keyword evidence="4" id="KW-0479">Metal-binding</keyword>
<dbReference type="GO" id="GO:0051537">
    <property type="term" value="F:2 iron, 2 sulfur cluster binding"/>
    <property type="evidence" value="ECO:0007669"/>
    <property type="project" value="UniProtKB-KW"/>
</dbReference>
<evidence type="ECO:0000313" key="12">
    <source>
        <dbReference type="Proteomes" id="UP000612055"/>
    </source>
</evidence>
<dbReference type="EMBL" id="JAEHOE010000030">
    <property type="protein sequence ID" value="KAG2494566.1"/>
    <property type="molecule type" value="Genomic_DNA"/>
</dbReference>
<dbReference type="InterPro" id="IPR012675">
    <property type="entry name" value="Beta-grasp_dom_sf"/>
</dbReference>
<keyword evidence="7" id="KW-0411">Iron-sulfur</keyword>
<dbReference type="AlphaFoldDB" id="A0A835Y269"/>
<comment type="similarity">
    <text evidence="1">Belongs to the 2Fe2S plant-type ferredoxin family.</text>
</comment>
<keyword evidence="5" id="KW-0249">Electron transport</keyword>
<gene>
    <name evidence="11" type="ORF">HYH03_007332</name>
</gene>
<dbReference type="InterPro" id="IPR001041">
    <property type="entry name" value="2Fe-2S_ferredoxin-type"/>
</dbReference>
<keyword evidence="3" id="KW-0001">2Fe-2S</keyword>
<reference evidence="11" key="1">
    <citation type="journal article" date="2020" name="bioRxiv">
        <title>Comparative genomics of Chlamydomonas.</title>
        <authorList>
            <person name="Craig R.J."/>
            <person name="Hasan A.R."/>
            <person name="Ness R.W."/>
            <person name="Keightley P.D."/>
        </authorList>
    </citation>
    <scope>NUCLEOTIDE SEQUENCE</scope>
    <source>
        <strain evidence="11">CCAP 11/70</strain>
    </source>
</reference>
<dbReference type="Pfam" id="PF00111">
    <property type="entry name" value="Fer2"/>
    <property type="match status" value="1"/>
</dbReference>
<evidence type="ECO:0000256" key="5">
    <source>
        <dbReference type="ARBA" id="ARBA00022982"/>
    </source>
</evidence>
<feature type="domain" description="2Fe-2S ferredoxin-type" evidence="10">
    <location>
        <begin position="30"/>
        <end position="122"/>
    </location>
</feature>
<dbReference type="InterPro" id="IPR036010">
    <property type="entry name" value="2Fe-2S_ferredoxin-like_sf"/>
</dbReference>
<dbReference type="PANTHER" id="PTHR43112">
    <property type="entry name" value="FERREDOXIN"/>
    <property type="match status" value="1"/>
</dbReference>
<sequence length="140" mass="14939">MAQSSPQLQTRPAAFPSGQAKPSHDAVNLRTITFQTKSGAVHTLKAPRGANVYNSAERSGVHLPAVCKQGSCSSCVCKLLEGTVTYSTQPECLTPKLKGEGFVAICVASVNSDATFLTHQGATLRAERAEDMDRMKHRHG</sequence>
<dbReference type="PROSITE" id="PS51085">
    <property type="entry name" value="2FE2S_FER_2"/>
    <property type="match status" value="1"/>
</dbReference>
<feature type="region of interest" description="Disordered" evidence="9">
    <location>
        <begin position="1"/>
        <end position="23"/>
    </location>
</feature>
<comment type="cofactor">
    <cofactor evidence="8">
        <name>[2Fe-2S] cluster</name>
        <dbReference type="ChEBI" id="CHEBI:190135"/>
    </cofactor>
</comment>
<evidence type="ECO:0000256" key="6">
    <source>
        <dbReference type="ARBA" id="ARBA00023004"/>
    </source>
</evidence>
<evidence type="ECO:0000256" key="8">
    <source>
        <dbReference type="ARBA" id="ARBA00034078"/>
    </source>
</evidence>
<evidence type="ECO:0000256" key="2">
    <source>
        <dbReference type="ARBA" id="ARBA00022448"/>
    </source>
</evidence>
<keyword evidence="6" id="KW-0408">Iron</keyword>
<keyword evidence="12" id="KW-1185">Reference proteome</keyword>
<evidence type="ECO:0000256" key="3">
    <source>
        <dbReference type="ARBA" id="ARBA00022714"/>
    </source>
</evidence>
<comment type="caution">
    <text evidence="11">The sequence shown here is derived from an EMBL/GenBank/DDBJ whole genome shotgun (WGS) entry which is preliminary data.</text>
</comment>
<dbReference type="InterPro" id="IPR006058">
    <property type="entry name" value="2Fe2S_fd_BS"/>
</dbReference>
<dbReference type="Proteomes" id="UP000612055">
    <property type="component" value="Unassembled WGS sequence"/>
</dbReference>
<dbReference type="GO" id="GO:0046872">
    <property type="term" value="F:metal ion binding"/>
    <property type="evidence" value="ECO:0007669"/>
    <property type="project" value="UniProtKB-KW"/>
</dbReference>
<dbReference type="Gene3D" id="3.10.20.30">
    <property type="match status" value="1"/>
</dbReference>
<feature type="compositionally biased region" description="Polar residues" evidence="9">
    <location>
        <begin position="1"/>
        <end position="10"/>
    </location>
</feature>
<evidence type="ECO:0000256" key="1">
    <source>
        <dbReference type="ARBA" id="ARBA00007874"/>
    </source>
</evidence>
<keyword evidence="2" id="KW-0813">Transport</keyword>
<evidence type="ECO:0000313" key="11">
    <source>
        <dbReference type="EMBL" id="KAG2494566.1"/>
    </source>
</evidence>
<evidence type="ECO:0000256" key="9">
    <source>
        <dbReference type="SAM" id="MobiDB-lite"/>
    </source>
</evidence>
<name>A0A835Y269_9CHLO</name>
<evidence type="ECO:0000256" key="4">
    <source>
        <dbReference type="ARBA" id="ARBA00022723"/>
    </source>
</evidence>